<dbReference type="PANTHER" id="PTHR42989:SF1">
    <property type="entry name" value="FORMATE HYDROGENLYASE SUBUNIT 7-RELATED"/>
    <property type="match status" value="1"/>
</dbReference>
<keyword evidence="5" id="KW-0408">Iron</keyword>
<dbReference type="Proteomes" id="UP000051012">
    <property type="component" value="Unassembled WGS sequence"/>
</dbReference>
<evidence type="ECO:0000256" key="4">
    <source>
        <dbReference type="ARBA" id="ARBA00022723"/>
    </source>
</evidence>
<evidence type="ECO:0000313" key="8">
    <source>
        <dbReference type="EMBL" id="KPJ71155.1"/>
    </source>
</evidence>
<dbReference type="InterPro" id="IPR052375">
    <property type="entry name" value="Complex_I_20kDa-like"/>
</dbReference>
<dbReference type="GO" id="GO:0046872">
    <property type="term" value="F:metal ion binding"/>
    <property type="evidence" value="ECO:0007669"/>
    <property type="project" value="UniProtKB-KW"/>
</dbReference>
<name>A0A0S7Y9C2_UNCT6</name>
<reference evidence="8 9" key="1">
    <citation type="journal article" date="2015" name="Microbiome">
        <title>Genomic resolution of linkages in carbon, nitrogen, and sulfur cycling among widespread estuary sediment bacteria.</title>
        <authorList>
            <person name="Baker B.J."/>
            <person name="Lazar C.S."/>
            <person name="Teske A.P."/>
            <person name="Dick G.J."/>
        </authorList>
    </citation>
    <scope>NUCLEOTIDE SEQUENCE [LARGE SCALE GENOMIC DNA]</scope>
    <source>
        <strain evidence="8">DG_78</strain>
    </source>
</reference>
<feature type="domain" description="NADH:ubiquinone oxidoreductase-like 20kDa subunit" evidence="7">
    <location>
        <begin position="23"/>
        <end position="133"/>
    </location>
</feature>
<comment type="cofactor">
    <cofactor evidence="1">
        <name>[4Fe-4S] cluster</name>
        <dbReference type="ChEBI" id="CHEBI:49883"/>
    </cofactor>
</comment>
<comment type="similarity">
    <text evidence="2">Belongs to the complex I 20 kDa subunit family.</text>
</comment>
<dbReference type="AlphaFoldDB" id="A0A0S7Y9C2"/>
<evidence type="ECO:0000256" key="5">
    <source>
        <dbReference type="ARBA" id="ARBA00023004"/>
    </source>
</evidence>
<evidence type="ECO:0000313" key="9">
    <source>
        <dbReference type="Proteomes" id="UP000051012"/>
    </source>
</evidence>
<dbReference type="EMBL" id="LJNI01000137">
    <property type="protein sequence ID" value="KPJ71155.1"/>
    <property type="molecule type" value="Genomic_DNA"/>
</dbReference>
<dbReference type="PANTHER" id="PTHR42989">
    <property type="entry name" value="HYDROGENASE-4 COMPONENT I"/>
    <property type="match status" value="1"/>
</dbReference>
<comment type="caution">
    <text evidence="8">The sequence shown here is derived from an EMBL/GenBank/DDBJ whole genome shotgun (WGS) entry which is preliminary data.</text>
</comment>
<evidence type="ECO:0000256" key="3">
    <source>
        <dbReference type="ARBA" id="ARBA00022485"/>
    </source>
</evidence>
<organism evidence="8 9">
    <name type="scientific">candidate division TA06 bacterium DG_78</name>
    <dbReference type="NCBI Taxonomy" id="1703772"/>
    <lineage>
        <taxon>Bacteria</taxon>
        <taxon>Bacteria division TA06</taxon>
    </lineage>
</organism>
<evidence type="ECO:0000259" key="7">
    <source>
        <dbReference type="Pfam" id="PF01058"/>
    </source>
</evidence>
<sequence length="138" mass="15250">MGNAKLWGLKKSPWVFHVAAAPCNNCDIEILDILTPRWDVERFGIVLVGSPRHADALLVTGVLNRKNLPRVLEVYRQTPKPCLVIAIGACACHPNIFQPSYNVIGPYDKYIPVDVYIPGCPPKPEAIILGVVKALQRL</sequence>
<protein>
    <recommendedName>
        <fullName evidence="7">NADH:ubiquinone oxidoreductase-like 20kDa subunit domain-containing protein</fullName>
    </recommendedName>
</protein>
<evidence type="ECO:0000256" key="6">
    <source>
        <dbReference type="ARBA" id="ARBA00023014"/>
    </source>
</evidence>
<proteinExistence type="inferred from homology"/>
<keyword evidence="3" id="KW-0004">4Fe-4S</keyword>
<keyword evidence="4" id="KW-0479">Metal-binding</keyword>
<accession>A0A0S7Y9C2</accession>
<dbReference type="NCBIfam" id="NF005012">
    <property type="entry name" value="PRK06411.1"/>
    <property type="match status" value="1"/>
</dbReference>
<gene>
    <name evidence="8" type="ORF">AMJ52_08940</name>
</gene>
<evidence type="ECO:0000256" key="1">
    <source>
        <dbReference type="ARBA" id="ARBA00001966"/>
    </source>
</evidence>
<keyword evidence="6" id="KW-0411">Iron-sulfur</keyword>
<dbReference type="Gene3D" id="3.40.50.12280">
    <property type="match status" value="1"/>
</dbReference>
<dbReference type="GO" id="GO:0051539">
    <property type="term" value="F:4 iron, 4 sulfur cluster binding"/>
    <property type="evidence" value="ECO:0007669"/>
    <property type="project" value="UniProtKB-KW"/>
</dbReference>
<dbReference type="SUPFAM" id="SSF56770">
    <property type="entry name" value="HydA/Nqo6-like"/>
    <property type="match status" value="1"/>
</dbReference>
<evidence type="ECO:0000256" key="2">
    <source>
        <dbReference type="ARBA" id="ARBA00009173"/>
    </source>
</evidence>
<dbReference type="InterPro" id="IPR006137">
    <property type="entry name" value="NADH_UbQ_OxRdtase-like_20kDa"/>
</dbReference>
<dbReference type="Pfam" id="PF01058">
    <property type="entry name" value="Oxidored_q6"/>
    <property type="match status" value="1"/>
</dbReference>